<evidence type="ECO:0000256" key="8">
    <source>
        <dbReference type="SAM" id="Phobius"/>
    </source>
</evidence>
<dbReference type="GO" id="GO:0005886">
    <property type="term" value="C:plasma membrane"/>
    <property type="evidence" value="ECO:0007669"/>
    <property type="project" value="UniProtKB-SubCell"/>
</dbReference>
<sequence>MTAHAHASRNAIASFYLYYVALYAPVAITISFFPLWIRAQGLSEQQTGMVLALGAALAVLVNPAVGAMADQYRSRKVILLALVAGSALSAGLLFSAKGFIGVLLVFLATKACSAGLIPLSESMALAGMPRYGFDFGRLRSAGSMSVVAMSIVLGWLVDRAGTEVIAIVFVVAYLAQGLLALALPNDTVTARHAVKAPLLQVLQLPGFSPALRCRKRATASSTATARCTGRTWGSRHRPSATCGRWA</sequence>
<dbReference type="GO" id="GO:0015528">
    <property type="term" value="F:lactose:proton symporter activity"/>
    <property type="evidence" value="ECO:0007669"/>
    <property type="project" value="TreeGrafter"/>
</dbReference>
<evidence type="ECO:0000313" key="10">
    <source>
        <dbReference type="EMBL" id="EHP38525.1"/>
    </source>
</evidence>
<evidence type="ECO:0000313" key="11">
    <source>
        <dbReference type="Proteomes" id="UP000005808"/>
    </source>
</evidence>
<dbReference type="RefSeq" id="WP_006163312.1">
    <property type="nucleotide sequence ID" value="NZ_AHJE01000121.1"/>
</dbReference>
<keyword evidence="2" id="KW-0813">Transport</keyword>
<dbReference type="OrthoDB" id="8639149at2"/>
<evidence type="ECO:0000259" key="9">
    <source>
        <dbReference type="Pfam" id="PF12832"/>
    </source>
</evidence>
<dbReference type="Proteomes" id="UP000005808">
    <property type="component" value="Unassembled WGS sequence"/>
</dbReference>
<evidence type="ECO:0000256" key="6">
    <source>
        <dbReference type="ARBA" id="ARBA00022989"/>
    </source>
</evidence>
<dbReference type="InterPro" id="IPR036259">
    <property type="entry name" value="MFS_trans_sf"/>
</dbReference>
<protein>
    <submittedName>
        <fullName evidence="10">Major facilitator superfamily permease</fullName>
    </submittedName>
</protein>
<feature type="transmembrane region" description="Helical" evidence="8">
    <location>
        <begin position="100"/>
        <end position="119"/>
    </location>
</feature>
<evidence type="ECO:0000256" key="1">
    <source>
        <dbReference type="ARBA" id="ARBA00004429"/>
    </source>
</evidence>
<dbReference type="Pfam" id="PF12832">
    <property type="entry name" value="MFS_1_like"/>
    <property type="match status" value="1"/>
</dbReference>
<organism evidence="10 11">
    <name type="scientific">Cupriavidus basilensis OR16</name>
    <dbReference type="NCBI Taxonomy" id="1127483"/>
    <lineage>
        <taxon>Bacteria</taxon>
        <taxon>Pseudomonadati</taxon>
        <taxon>Pseudomonadota</taxon>
        <taxon>Betaproteobacteria</taxon>
        <taxon>Burkholderiales</taxon>
        <taxon>Burkholderiaceae</taxon>
        <taxon>Cupriavidus</taxon>
    </lineage>
</organism>
<proteinExistence type="predicted"/>
<keyword evidence="4" id="KW-0997">Cell inner membrane</keyword>
<comment type="caution">
    <text evidence="10">The sequence shown here is derived from an EMBL/GenBank/DDBJ whole genome shotgun (WGS) entry which is preliminary data.</text>
</comment>
<feature type="transmembrane region" description="Helical" evidence="8">
    <location>
        <begin position="77"/>
        <end position="94"/>
    </location>
</feature>
<name>H1SG39_9BURK</name>
<keyword evidence="5 8" id="KW-0812">Transmembrane</keyword>
<feature type="transmembrane region" description="Helical" evidence="8">
    <location>
        <begin position="164"/>
        <end position="183"/>
    </location>
</feature>
<dbReference type="PANTHER" id="PTHR23522">
    <property type="entry name" value="BLL5896 PROTEIN"/>
    <property type="match status" value="1"/>
</dbReference>
<evidence type="ECO:0000256" key="2">
    <source>
        <dbReference type="ARBA" id="ARBA00022448"/>
    </source>
</evidence>
<keyword evidence="3" id="KW-1003">Cell membrane</keyword>
<feature type="transmembrane region" description="Helical" evidence="8">
    <location>
        <begin position="16"/>
        <end position="37"/>
    </location>
</feature>
<dbReference type="GO" id="GO:0030395">
    <property type="term" value="F:lactose binding"/>
    <property type="evidence" value="ECO:0007669"/>
    <property type="project" value="TreeGrafter"/>
</dbReference>
<keyword evidence="6 8" id="KW-1133">Transmembrane helix</keyword>
<reference evidence="10 11" key="1">
    <citation type="journal article" date="2012" name="J. Bacteriol.">
        <title>De Novo Genome Project of Cupriavidus basilensis OR16.</title>
        <authorList>
            <person name="Cserhati M."/>
            <person name="Kriszt B."/>
            <person name="Szoboszlay S."/>
            <person name="Toth A."/>
            <person name="Szabo I."/>
            <person name="Tancsics A."/>
            <person name="Nagy I."/>
            <person name="Horvath B."/>
            <person name="Nagy I."/>
            <person name="Kukolya J."/>
        </authorList>
    </citation>
    <scope>NUCLEOTIDE SEQUENCE [LARGE SCALE GENOMIC DNA]</scope>
    <source>
        <strain evidence="10 11">OR16</strain>
    </source>
</reference>
<evidence type="ECO:0000256" key="4">
    <source>
        <dbReference type="ARBA" id="ARBA00022519"/>
    </source>
</evidence>
<keyword evidence="7 8" id="KW-0472">Membrane</keyword>
<dbReference type="SUPFAM" id="SSF103473">
    <property type="entry name" value="MFS general substrate transporter"/>
    <property type="match status" value="1"/>
</dbReference>
<accession>H1SG39</accession>
<feature type="domain" description="Major facilitator superfamily associated" evidence="9">
    <location>
        <begin position="17"/>
        <end position="183"/>
    </location>
</feature>
<dbReference type="PANTHER" id="PTHR23522:SF10">
    <property type="entry name" value="3-PHENYLPROPIONIC ACID TRANSPORTER-RELATED"/>
    <property type="match status" value="1"/>
</dbReference>
<evidence type="ECO:0000256" key="3">
    <source>
        <dbReference type="ARBA" id="ARBA00022475"/>
    </source>
</evidence>
<dbReference type="InterPro" id="IPR024989">
    <property type="entry name" value="MFS_assoc_dom"/>
</dbReference>
<evidence type="ECO:0000256" key="5">
    <source>
        <dbReference type="ARBA" id="ARBA00022692"/>
    </source>
</evidence>
<evidence type="ECO:0000256" key="7">
    <source>
        <dbReference type="ARBA" id="ARBA00023136"/>
    </source>
</evidence>
<dbReference type="EMBL" id="AHJE01000121">
    <property type="protein sequence ID" value="EHP38525.1"/>
    <property type="molecule type" value="Genomic_DNA"/>
</dbReference>
<dbReference type="PATRIC" id="fig|1127483.3.peg.7318"/>
<dbReference type="Gene3D" id="1.20.1250.20">
    <property type="entry name" value="MFS general substrate transporter like domains"/>
    <property type="match status" value="1"/>
</dbReference>
<feature type="transmembrane region" description="Helical" evidence="8">
    <location>
        <begin position="49"/>
        <end position="65"/>
    </location>
</feature>
<gene>
    <name evidence="10" type="ORF">OR16_36700</name>
</gene>
<feature type="transmembrane region" description="Helical" evidence="8">
    <location>
        <begin position="140"/>
        <end position="158"/>
    </location>
</feature>
<dbReference type="AlphaFoldDB" id="H1SG39"/>
<comment type="subcellular location">
    <subcellularLocation>
        <location evidence="1">Cell inner membrane</location>
        <topology evidence="1">Multi-pass membrane protein</topology>
    </subcellularLocation>
</comment>